<keyword evidence="3" id="KW-1185">Reference proteome</keyword>
<evidence type="ECO:0000313" key="3">
    <source>
        <dbReference type="Proteomes" id="UP000245380"/>
    </source>
</evidence>
<name>A0A2U3D5P4_SULT2</name>
<feature type="chain" id="PRO_5015613445" evidence="1">
    <location>
        <begin position="24"/>
        <end position="202"/>
    </location>
</feature>
<feature type="signal peptide" evidence="1">
    <location>
        <begin position="1"/>
        <end position="23"/>
    </location>
</feature>
<gene>
    <name evidence="2" type="ORF">BM613_13045</name>
</gene>
<organism evidence="2 3">
    <name type="scientific">Sulfoacidibacillus thermotolerans</name>
    <name type="common">Acidibacillus sulfuroxidans</name>
    <dbReference type="NCBI Taxonomy" id="1765684"/>
    <lineage>
        <taxon>Bacteria</taxon>
        <taxon>Bacillati</taxon>
        <taxon>Bacillota</taxon>
        <taxon>Bacilli</taxon>
        <taxon>Bacillales</taxon>
        <taxon>Alicyclobacillaceae</taxon>
        <taxon>Sulfoacidibacillus</taxon>
    </lineage>
</organism>
<dbReference type="EMBL" id="MPDK01000036">
    <property type="protein sequence ID" value="PWI56568.1"/>
    <property type="molecule type" value="Genomic_DNA"/>
</dbReference>
<reference evidence="2 3" key="1">
    <citation type="submission" date="2016-11" db="EMBL/GenBank/DDBJ databases">
        <title>Comparative genomics of Acidibacillus ferroxidans species.</title>
        <authorList>
            <person name="Oliveira G."/>
            <person name="Nunes G."/>
            <person name="Oliveira R."/>
            <person name="Araujo F."/>
            <person name="Salim A."/>
            <person name="Scholte L."/>
            <person name="Morais D."/>
            <person name="Nancucheo I."/>
            <person name="Johnson D.B."/>
            <person name="Grail B."/>
            <person name="Bittencourt J."/>
            <person name="Valadares R."/>
        </authorList>
    </citation>
    <scope>NUCLEOTIDE SEQUENCE [LARGE SCALE GENOMIC DNA]</scope>
    <source>
        <strain evidence="2 3">Y002</strain>
    </source>
</reference>
<dbReference type="OrthoDB" id="9956983at2"/>
<dbReference type="Proteomes" id="UP000245380">
    <property type="component" value="Unassembled WGS sequence"/>
</dbReference>
<sequence length="202" mass="21294">MLTRVFFLSVSISSLLVCSPAFALTTSSTYTVGCASDGAALLTTGGKTEIIPLTVGWFGITGLYNPPRAEQQVENMGTFAPTSTFPVYIRQGAAWTDRVFVYPPGNWPVTVTESATITPPLGAVNPETGNLLTPQTWQTTATEVANHLYVAGFVLPSVDPNGSEVSITVTATDACGSQTDTISNALLVAGRPNWDFTVITTP</sequence>
<protein>
    <submittedName>
        <fullName evidence="2">Uncharacterized protein</fullName>
    </submittedName>
</protein>
<dbReference type="AlphaFoldDB" id="A0A2U3D5P4"/>
<accession>A0A2U3D5P4</accession>
<dbReference type="RefSeq" id="WP_109431644.1">
    <property type="nucleotide sequence ID" value="NZ_MPDK01000036.1"/>
</dbReference>
<evidence type="ECO:0000256" key="1">
    <source>
        <dbReference type="SAM" id="SignalP"/>
    </source>
</evidence>
<proteinExistence type="predicted"/>
<comment type="caution">
    <text evidence="2">The sequence shown here is derived from an EMBL/GenBank/DDBJ whole genome shotgun (WGS) entry which is preliminary data.</text>
</comment>
<evidence type="ECO:0000313" key="2">
    <source>
        <dbReference type="EMBL" id="PWI56568.1"/>
    </source>
</evidence>
<keyword evidence="1" id="KW-0732">Signal</keyword>